<feature type="region of interest" description="Disordered" evidence="1">
    <location>
        <begin position="62"/>
        <end position="92"/>
    </location>
</feature>
<feature type="signal peptide" evidence="2">
    <location>
        <begin position="1"/>
        <end position="18"/>
    </location>
</feature>
<dbReference type="SUPFAM" id="SSF50494">
    <property type="entry name" value="Trypsin-like serine proteases"/>
    <property type="match status" value="1"/>
</dbReference>
<sequence>MSSLLKCMQLSLPLAALALPTKEEAPAVTAIHPIGPPLEEFRSYWSNSNATIPEVATISQQDLLHQRSTEQPPSPPQNRQQPGSPASKRWVNGGVDDRVQYNDQSYPYAAMGKLGFPGGYCTGSLLGPRHVAAARHCYVANQPYVFQPDYNAGDVFPSASVSTILLSNRDGDGDGGDCFSEDDWAVFVLSDRLGDAHGYLGARVAVPSDAGQAKFVNFGYPGDLSGGNRPYRQTGVTATRVGGCDRAGPGPAHTVLDCSGGQSGSSLFVTESSGAYSYGVLSTAYVSGDVVVDSVFAGGVTWVNAIGYARSNWA</sequence>
<evidence type="ECO:0000313" key="4">
    <source>
        <dbReference type="Proteomes" id="UP001396898"/>
    </source>
</evidence>
<feature type="chain" id="PRO_5047521803" description="Serine protease" evidence="2">
    <location>
        <begin position="19"/>
        <end position="314"/>
    </location>
</feature>
<evidence type="ECO:0000256" key="2">
    <source>
        <dbReference type="SAM" id="SignalP"/>
    </source>
</evidence>
<reference evidence="3 4" key="1">
    <citation type="submission" date="2023-01" db="EMBL/GenBank/DDBJ databases">
        <title>Analysis of 21 Apiospora genomes using comparative genomics revels a genus with tremendous synthesis potential of carbohydrate active enzymes and secondary metabolites.</title>
        <authorList>
            <person name="Sorensen T."/>
        </authorList>
    </citation>
    <scope>NUCLEOTIDE SEQUENCE [LARGE SCALE GENOMIC DNA]</scope>
    <source>
        <strain evidence="3 4">CBS 20057</strain>
    </source>
</reference>
<gene>
    <name evidence="3" type="ORF">PG991_008114</name>
</gene>
<evidence type="ECO:0000313" key="3">
    <source>
        <dbReference type="EMBL" id="KAK8018924.1"/>
    </source>
</evidence>
<evidence type="ECO:0000256" key="1">
    <source>
        <dbReference type="SAM" id="MobiDB-lite"/>
    </source>
</evidence>
<keyword evidence="4" id="KW-1185">Reference proteome</keyword>
<dbReference type="Gene3D" id="2.40.10.10">
    <property type="entry name" value="Trypsin-like serine proteases"/>
    <property type="match status" value="2"/>
</dbReference>
<dbReference type="InterPro" id="IPR009003">
    <property type="entry name" value="Peptidase_S1_PA"/>
</dbReference>
<proteinExistence type="predicted"/>
<name>A0ABR1RVD9_9PEZI</name>
<evidence type="ECO:0008006" key="5">
    <source>
        <dbReference type="Google" id="ProtNLM"/>
    </source>
</evidence>
<protein>
    <recommendedName>
        <fullName evidence="5">Serine protease</fullName>
    </recommendedName>
</protein>
<accession>A0ABR1RVD9</accession>
<dbReference type="InterPro" id="IPR043504">
    <property type="entry name" value="Peptidase_S1_PA_chymotrypsin"/>
</dbReference>
<comment type="caution">
    <text evidence="3">The sequence shown here is derived from an EMBL/GenBank/DDBJ whole genome shotgun (WGS) entry which is preliminary data.</text>
</comment>
<organism evidence="3 4">
    <name type="scientific">Apiospora marii</name>
    <dbReference type="NCBI Taxonomy" id="335849"/>
    <lineage>
        <taxon>Eukaryota</taxon>
        <taxon>Fungi</taxon>
        <taxon>Dikarya</taxon>
        <taxon>Ascomycota</taxon>
        <taxon>Pezizomycotina</taxon>
        <taxon>Sordariomycetes</taxon>
        <taxon>Xylariomycetidae</taxon>
        <taxon>Amphisphaeriales</taxon>
        <taxon>Apiosporaceae</taxon>
        <taxon>Apiospora</taxon>
    </lineage>
</organism>
<dbReference type="Proteomes" id="UP001396898">
    <property type="component" value="Unassembled WGS sequence"/>
</dbReference>
<keyword evidence="2" id="KW-0732">Signal</keyword>
<dbReference type="EMBL" id="JAQQWI010000010">
    <property type="protein sequence ID" value="KAK8018924.1"/>
    <property type="molecule type" value="Genomic_DNA"/>
</dbReference>